<dbReference type="InterPro" id="IPR008138">
    <property type="entry name" value="SapB_2"/>
</dbReference>
<dbReference type="Proteomes" id="UP001176961">
    <property type="component" value="Unassembled WGS sequence"/>
</dbReference>
<evidence type="ECO:0000259" key="3">
    <source>
        <dbReference type="PROSITE" id="PS50015"/>
    </source>
</evidence>
<dbReference type="Gene3D" id="1.10.225.10">
    <property type="entry name" value="Saposin-like"/>
    <property type="match status" value="1"/>
</dbReference>
<evidence type="ECO:0000256" key="1">
    <source>
        <dbReference type="ARBA" id="ARBA00023157"/>
    </source>
</evidence>
<sequence length="96" mass="11079">MKTVLIAIFCVALSSAEKRKKPLCEMCEEVVKTMDKLLKKGEDLEKAMKKYCDTDCPDYLKQYCLKIDKKLKYLIQKLEDHGTPEEICTSMHLCAV</sequence>
<dbReference type="EMBL" id="CATQJL010000112">
    <property type="protein sequence ID" value="CAJ0593057.1"/>
    <property type="molecule type" value="Genomic_DNA"/>
</dbReference>
<feature type="domain" description="Saposin B-type" evidence="3">
    <location>
        <begin position="20"/>
        <end position="96"/>
    </location>
</feature>
<feature type="signal peptide" evidence="2">
    <location>
        <begin position="1"/>
        <end position="16"/>
    </location>
</feature>
<reference evidence="4" key="1">
    <citation type="submission" date="2023-07" db="EMBL/GenBank/DDBJ databases">
        <authorList>
            <consortium name="CYATHOMIX"/>
        </authorList>
    </citation>
    <scope>NUCLEOTIDE SEQUENCE</scope>
    <source>
        <strain evidence="4">N/A</strain>
    </source>
</reference>
<dbReference type="InterPro" id="IPR008139">
    <property type="entry name" value="SaposinB_dom"/>
</dbReference>
<accession>A0AA36DU69</accession>
<proteinExistence type="predicted"/>
<dbReference type="SMART" id="SM00741">
    <property type="entry name" value="SapB"/>
    <property type="match status" value="1"/>
</dbReference>
<evidence type="ECO:0000256" key="2">
    <source>
        <dbReference type="SAM" id="SignalP"/>
    </source>
</evidence>
<keyword evidence="5" id="KW-1185">Reference proteome</keyword>
<keyword evidence="1" id="KW-1015">Disulfide bond</keyword>
<organism evidence="4 5">
    <name type="scientific">Cylicocyclus nassatus</name>
    <name type="common">Nematode worm</name>
    <dbReference type="NCBI Taxonomy" id="53992"/>
    <lineage>
        <taxon>Eukaryota</taxon>
        <taxon>Metazoa</taxon>
        <taxon>Ecdysozoa</taxon>
        <taxon>Nematoda</taxon>
        <taxon>Chromadorea</taxon>
        <taxon>Rhabditida</taxon>
        <taxon>Rhabditina</taxon>
        <taxon>Rhabditomorpha</taxon>
        <taxon>Strongyloidea</taxon>
        <taxon>Strongylidae</taxon>
        <taxon>Cylicocyclus</taxon>
    </lineage>
</organism>
<feature type="chain" id="PRO_5041320401" description="Saposin B-type domain-containing protein" evidence="2">
    <location>
        <begin position="17"/>
        <end position="96"/>
    </location>
</feature>
<evidence type="ECO:0000313" key="4">
    <source>
        <dbReference type="EMBL" id="CAJ0593057.1"/>
    </source>
</evidence>
<evidence type="ECO:0000313" key="5">
    <source>
        <dbReference type="Proteomes" id="UP001176961"/>
    </source>
</evidence>
<dbReference type="AlphaFoldDB" id="A0AA36DU69"/>
<dbReference type="SUPFAM" id="SSF47862">
    <property type="entry name" value="Saposin"/>
    <property type="match status" value="1"/>
</dbReference>
<dbReference type="InterPro" id="IPR011001">
    <property type="entry name" value="Saposin-like"/>
</dbReference>
<keyword evidence="2" id="KW-0732">Signal</keyword>
<comment type="caution">
    <text evidence="4">The sequence shown here is derived from an EMBL/GenBank/DDBJ whole genome shotgun (WGS) entry which is preliminary data.</text>
</comment>
<name>A0AA36DU69_CYLNA</name>
<gene>
    <name evidence="4" type="ORF">CYNAS_LOCUS5040</name>
</gene>
<dbReference type="Pfam" id="PF03489">
    <property type="entry name" value="SapB_2"/>
    <property type="match status" value="1"/>
</dbReference>
<dbReference type="PROSITE" id="PS50015">
    <property type="entry name" value="SAP_B"/>
    <property type="match status" value="1"/>
</dbReference>
<protein>
    <recommendedName>
        <fullName evidence="3">Saposin B-type domain-containing protein</fullName>
    </recommendedName>
</protein>